<dbReference type="HAMAP" id="MF_00434">
    <property type="entry name" value="Pterin_4_alpha"/>
    <property type="match status" value="1"/>
</dbReference>
<keyword evidence="6" id="KW-1185">Reference proteome</keyword>
<dbReference type="Pfam" id="PF01329">
    <property type="entry name" value="Pterin_4a"/>
    <property type="match status" value="1"/>
</dbReference>
<dbReference type="PANTHER" id="PTHR12599">
    <property type="entry name" value="PTERIN-4-ALPHA-CARBINOLAMINE DEHYDRATASE"/>
    <property type="match status" value="1"/>
</dbReference>
<keyword evidence="3 4" id="KW-0456">Lyase</keyword>
<evidence type="ECO:0000256" key="3">
    <source>
        <dbReference type="ARBA" id="ARBA00023239"/>
    </source>
</evidence>
<evidence type="ECO:0000313" key="5">
    <source>
        <dbReference type="EMBL" id="BCO28551.1"/>
    </source>
</evidence>
<protein>
    <recommendedName>
        <fullName evidence="4">Putative pterin-4-alpha-carbinolamine dehydratase</fullName>
        <shortName evidence="4">PHS</shortName>
        <ecNumber evidence="4">4.2.1.96</ecNumber>
    </recommendedName>
    <alternativeName>
        <fullName evidence="4">4-alpha-hydroxy-tetrahydropterin dehydratase</fullName>
    </alternativeName>
    <alternativeName>
        <fullName evidence="4">Pterin carbinolamine dehydratase</fullName>
        <shortName evidence="4">PCD</shortName>
    </alternativeName>
</protein>
<gene>
    <name evidence="5" type="ORF">MIZ03_3460</name>
</gene>
<comment type="similarity">
    <text evidence="2 4">Belongs to the pterin-4-alpha-carbinolamine dehydratase family.</text>
</comment>
<sequence length="113" mass="12306">MKNSTLVPISKALTATQIIASLAKLEGWKLSGDGSDLVIEKTYRFASYAQTMTFVNSVAWIAQIRNHHPALQVHFDRCVVQYQTHDVGGLTQLDFDNAATIDALPMASPGSIS</sequence>
<dbReference type="InterPro" id="IPR036428">
    <property type="entry name" value="PCD_sf"/>
</dbReference>
<comment type="catalytic activity">
    <reaction evidence="1 4">
        <text>(4aS,6R)-4a-hydroxy-L-erythro-5,6,7,8-tetrahydrobiopterin = (6R)-L-erythro-6,7-dihydrobiopterin + H2O</text>
        <dbReference type="Rhea" id="RHEA:11920"/>
        <dbReference type="ChEBI" id="CHEBI:15377"/>
        <dbReference type="ChEBI" id="CHEBI:15642"/>
        <dbReference type="ChEBI" id="CHEBI:43120"/>
        <dbReference type="EC" id="4.2.1.96"/>
    </reaction>
</comment>
<dbReference type="EMBL" id="AP024238">
    <property type="protein sequence ID" value="BCO28551.1"/>
    <property type="molecule type" value="Genomic_DNA"/>
</dbReference>
<proteinExistence type="inferred from homology"/>
<evidence type="ECO:0000256" key="4">
    <source>
        <dbReference type="HAMAP-Rule" id="MF_00434"/>
    </source>
</evidence>
<dbReference type="EC" id="4.2.1.96" evidence="4"/>
<evidence type="ECO:0000313" key="6">
    <source>
        <dbReference type="Proteomes" id="UP000824366"/>
    </source>
</evidence>
<organism evidence="5 6">
    <name type="scientific">Rhodoferax lithotrophicus</name>
    <dbReference type="NCBI Taxonomy" id="2798804"/>
    <lineage>
        <taxon>Bacteria</taxon>
        <taxon>Pseudomonadati</taxon>
        <taxon>Pseudomonadota</taxon>
        <taxon>Betaproteobacteria</taxon>
        <taxon>Burkholderiales</taxon>
        <taxon>Comamonadaceae</taxon>
        <taxon>Rhodoferax</taxon>
    </lineage>
</organism>
<dbReference type="SUPFAM" id="SSF55248">
    <property type="entry name" value="PCD-like"/>
    <property type="match status" value="1"/>
</dbReference>
<evidence type="ECO:0000256" key="2">
    <source>
        <dbReference type="ARBA" id="ARBA00006472"/>
    </source>
</evidence>
<name>A0ABN6DCL3_9BURK</name>
<dbReference type="Proteomes" id="UP000824366">
    <property type="component" value="Chromosome"/>
</dbReference>
<evidence type="ECO:0000256" key="1">
    <source>
        <dbReference type="ARBA" id="ARBA00001554"/>
    </source>
</evidence>
<reference evidence="5 6" key="1">
    <citation type="journal article" date="2021" name="Microbiol. Spectr.">
        <title>A Single Bacterium Capable of Oxidation and Reduction of Iron at Circumneutral pH.</title>
        <authorList>
            <person name="Kato S."/>
            <person name="Ohkuma M."/>
        </authorList>
    </citation>
    <scope>NUCLEOTIDE SEQUENCE [LARGE SCALE GENOMIC DNA]</scope>
    <source>
        <strain evidence="5 6">MIZ03</strain>
    </source>
</reference>
<dbReference type="Gene3D" id="3.30.1360.20">
    <property type="entry name" value="Transcriptional coactivator/pterin dehydratase"/>
    <property type="match status" value="1"/>
</dbReference>
<dbReference type="InterPro" id="IPR001533">
    <property type="entry name" value="Pterin_deHydtase"/>
</dbReference>
<accession>A0ABN6DCL3</accession>
<dbReference type="RefSeq" id="WP_223904494.1">
    <property type="nucleotide sequence ID" value="NZ_AP024238.1"/>
</dbReference>
<dbReference type="PANTHER" id="PTHR12599:SF0">
    <property type="entry name" value="PTERIN-4-ALPHA-CARBINOLAMINE DEHYDRATASE"/>
    <property type="match status" value="1"/>
</dbReference>